<evidence type="ECO:0000313" key="9">
    <source>
        <dbReference type="RefSeq" id="XP_022244836.1"/>
    </source>
</evidence>
<protein>
    <submittedName>
        <fullName evidence="7 8">Protein slit-like</fullName>
    </submittedName>
</protein>
<dbReference type="InterPro" id="IPR032675">
    <property type="entry name" value="LRR_dom_sf"/>
</dbReference>
<keyword evidence="4" id="KW-1133">Transmembrane helix</keyword>
<evidence type="ECO:0000313" key="6">
    <source>
        <dbReference type="Proteomes" id="UP000694941"/>
    </source>
</evidence>
<evidence type="ECO:0000256" key="4">
    <source>
        <dbReference type="SAM" id="Phobius"/>
    </source>
</evidence>
<dbReference type="InterPro" id="IPR001611">
    <property type="entry name" value="Leu-rich_rpt"/>
</dbReference>
<feature type="domain" description="LRRCT" evidence="5">
    <location>
        <begin position="434"/>
        <end position="486"/>
    </location>
</feature>
<dbReference type="PANTHER" id="PTHR24369:SF213">
    <property type="entry name" value="INSULIN LIKE GROWTH FACTOR BINDING PROTEIN ACID LABILE SUBUNIT"/>
    <property type="match status" value="1"/>
</dbReference>
<dbReference type="SMART" id="SM00369">
    <property type="entry name" value="LRR_TYP"/>
    <property type="match status" value="6"/>
</dbReference>
<dbReference type="SUPFAM" id="SSF52058">
    <property type="entry name" value="L domain-like"/>
    <property type="match status" value="2"/>
</dbReference>
<keyword evidence="4" id="KW-0812">Transmembrane</keyword>
<dbReference type="Gene3D" id="3.80.10.10">
    <property type="entry name" value="Ribonuclease Inhibitor"/>
    <property type="match status" value="2"/>
</dbReference>
<organism evidence="6 7">
    <name type="scientific">Limulus polyphemus</name>
    <name type="common">Atlantic horseshoe crab</name>
    <dbReference type="NCBI Taxonomy" id="6850"/>
    <lineage>
        <taxon>Eukaryota</taxon>
        <taxon>Metazoa</taxon>
        <taxon>Ecdysozoa</taxon>
        <taxon>Arthropoda</taxon>
        <taxon>Chelicerata</taxon>
        <taxon>Merostomata</taxon>
        <taxon>Xiphosura</taxon>
        <taxon>Limulidae</taxon>
        <taxon>Limulus</taxon>
    </lineage>
</organism>
<dbReference type="RefSeq" id="XP_013777331.1">
    <property type="nucleotide sequence ID" value="XM_013921877.2"/>
</dbReference>
<reference evidence="7 8" key="1">
    <citation type="submission" date="2025-05" db="UniProtKB">
        <authorList>
            <consortium name="RefSeq"/>
        </authorList>
    </citation>
    <scope>IDENTIFICATION</scope>
    <source>
        <tissue evidence="7 8">Muscle</tissue>
    </source>
</reference>
<dbReference type="GeneID" id="106462010"/>
<keyword evidence="4" id="KW-0472">Membrane</keyword>
<dbReference type="InterPro" id="IPR003591">
    <property type="entry name" value="Leu-rich_rpt_typical-subtyp"/>
</dbReference>
<evidence type="ECO:0000313" key="8">
    <source>
        <dbReference type="RefSeq" id="XP_022244835.1"/>
    </source>
</evidence>
<proteinExistence type="predicted"/>
<keyword evidence="1" id="KW-0433">Leucine-rich repeat</keyword>
<keyword evidence="2" id="KW-0732">Signal</keyword>
<dbReference type="RefSeq" id="XP_022244836.1">
    <property type="nucleotide sequence ID" value="XM_022389128.1"/>
</dbReference>
<feature type="domain" description="LRRCT" evidence="5">
    <location>
        <begin position="256"/>
        <end position="307"/>
    </location>
</feature>
<keyword evidence="6" id="KW-1185">Reference proteome</keyword>
<dbReference type="InterPro" id="IPR050541">
    <property type="entry name" value="LRR_TM_domain-containing"/>
</dbReference>
<evidence type="ECO:0000256" key="2">
    <source>
        <dbReference type="ARBA" id="ARBA00022729"/>
    </source>
</evidence>
<accession>A0ABM1B947</accession>
<feature type="transmembrane region" description="Helical" evidence="4">
    <location>
        <begin position="494"/>
        <end position="515"/>
    </location>
</feature>
<evidence type="ECO:0000256" key="3">
    <source>
        <dbReference type="ARBA" id="ARBA00022737"/>
    </source>
</evidence>
<sequence length="535" mass="62685">MHLIVNEFGLTVKREKMPTLDRILECLFILNMLVHFVYVTPNDFLCMNADQCPRNNEIENYCSCKCEKALNKWVIKDIYCTGLTRKTLRNSFRWEKGSERNISIASMEITYSSLNEITHKDLKNLKDLKKFKISFSNLTVISNNAFHNFKILDTLDLSNNNLSGIKKKWFQEQQQLTTLNVSKNNLTFIEKESFKKLHNLQKLDLSGNNLTSIDKDVFKDLMNLVVLNLSDNQLNSLKSGFFNNSPKLSELYLSGNPWTCDPQLEWLSDHVENKTGMIIMDFSSMHCISPTSRKHYSITKWLSIRSLEKDIEKSDLCKNCTCKEERSEWISVNCSSRNWTQLPRKLPTKTRSVHMENNMITSLFLPQNATAYWKTVAFLYLENNSIDSLTRMEASKVLRNLVTLHLNKNRLSEIPIHILDQFPNQMDQLHLSDNPWKCTCNTVRFMEWLQDHHKQVQDREEVRCQRDGSQLGRRVIYRLLKSELCPQNSVTVNYLDIVICIMALLIVLIVFKLLFDCWRQQRTGKLPRFFSFKLT</sequence>
<dbReference type="SMART" id="SM00082">
    <property type="entry name" value="LRRCT"/>
    <property type="match status" value="2"/>
</dbReference>
<evidence type="ECO:0000256" key="1">
    <source>
        <dbReference type="ARBA" id="ARBA00022614"/>
    </source>
</evidence>
<dbReference type="InterPro" id="IPR000483">
    <property type="entry name" value="Cys-rich_flank_reg_C"/>
</dbReference>
<dbReference type="PANTHER" id="PTHR24369">
    <property type="entry name" value="ANTIGEN BSP, PUTATIVE-RELATED"/>
    <property type="match status" value="1"/>
</dbReference>
<keyword evidence="3" id="KW-0677">Repeat</keyword>
<evidence type="ECO:0000313" key="7">
    <source>
        <dbReference type="RefSeq" id="XP_013777331.1"/>
    </source>
</evidence>
<dbReference type="PROSITE" id="PS51450">
    <property type="entry name" value="LRR"/>
    <property type="match status" value="3"/>
</dbReference>
<name>A0ABM1B947_LIMPO</name>
<evidence type="ECO:0000259" key="5">
    <source>
        <dbReference type="SMART" id="SM00082"/>
    </source>
</evidence>
<dbReference type="Pfam" id="PF13855">
    <property type="entry name" value="LRR_8"/>
    <property type="match status" value="1"/>
</dbReference>
<dbReference type="Proteomes" id="UP000694941">
    <property type="component" value="Unplaced"/>
</dbReference>
<gene>
    <name evidence="7 8 9" type="primary">LOC106462010</name>
</gene>
<dbReference type="RefSeq" id="XP_022244835.1">
    <property type="nucleotide sequence ID" value="XM_022389127.1"/>
</dbReference>
<dbReference type="PRINTS" id="PR00019">
    <property type="entry name" value="LEURICHRPT"/>
</dbReference>